<feature type="domain" description="Sigma-54 factor interaction" evidence="6">
    <location>
        <begin position="205"/>
        <end position="433"/>
    </location>
</feature>
<evidence type="ECO:0000313" key="8">
    <source>
        <dbReference type="Proteomes" id="UP000319296"/>
    </source>
</evidence>
<evidence type="ECO:0000256" key="2">
    <source>
        <dbReference type="ARBA" id="ARBA00022840"/>
    </source>
</evidence>
<dbReference type="InterPro" id="IPR025943">
    <property type="entry name" value="Sigma_54_int_dom_ATP-bd_2"/>
</dbReference>
<dbReference type="PANTHER" id="PTHR32071">
    <property type="entry name" value="TRANSCRIPTIONAL REGULATORY PROTEIN"/>
    <property type="match status" value="1"/>
</dbReference>
<evidence type="ECO:0000313" key="7">
    <source>
        <dbReference type="EMBL" id="RZD18478.1"/>
    </source>
</evidence>
<dbReference type="InterPro" id="IPR002078">
    <property type="entry name" value="Sigma_54_int"/>
</dbReference>
<evidence type="ECO:0000256" key="4">
    <source>
        <dbReference type="ARBA" id="ARBA00023125"/>
    </source>
</evidence>
<dbReference type="InterPro" id="IPR002197">
    <property type="entry name" value="HTH_Fis"/>
</dbReference>
<keyword evidence="5" id="KW-0804">Transcription</keyword>
<proteinExistence type="predicted"/>
<evidence type="ECO:0000256" key="5">
    <source>
        <dbReference type="ARBA" id="ARBA00023163"/>
    </source>
</evidence>
<protein>
    <submittedName>
        <fullName evidence="7">Sigma-54-dependent Fis family transcriptional regulator</fullName>
    </submittedName>
</protein>
<dbReference type="AlphaFoldDB" id="A0A519BMH1"/>
<dbReference type="PROSITE" id="PS00675">
    <property type="entry name" value="SIGMA54_INTERACT_1"/>
    <property type="match status" value="1"/>
</dbReference>
<evidence type="ECO:0000256" key="1">
    <source>
        <dbReference type="ARBA" id="ARBA00022741"/>
    </source>
</evidence>
<dbReference type="InterPro" id="IPR003593">
    <property type="entry name" value="AAA+_ATPase"/>
</dbReference>
<dbReference type="Pfam" id="PF25601">
    <property type="entry name" value="AAA_lid_14"/>
    <property type="match status" value="1"/>
</dbReference>
<dbReference type="Gene3D" id="1.10.10.60">
    <property type="entry name" value="Homeodomain-like"/>
    <property type="match status" value="1"/>
</dbReference>
<dbReference type="GO" id="GO:0043565">
    <property type="term" value="F:sequence-specific DNA binding"/>
    <property type="evidence" value="ECO:0007669"/>
    <property type="project" value="InterPro"/>
</dbReference>
<dbReference type="CDD" id="cd00009">
    <property type="entry name" value="AAA"/>
    <property type="match status" value="1"/>
</dbReference>
<dbReference type="InterPro" id="IPR027417">
    <property type="entry name" value="P-loop_NTPase"/>
</dbReference>
<dbReference type="EMBL" id="SGBB01000008">
    <property type="protein sequence ID" value="RZD18478.1"/>
    <property type="molecule type" value="Genomic_DNA"/>
</dbReference>
<name>A0A519BMH1_9DELT</name>
<accession>A0A519BMH1</accession>
<dbReference type="FunFam" id="3.40.50.300:FF:000006">
    <property type="entry name" value="DNA-binding transcriptional regulator NtrC"/>
    <property type="match status" value="1"/>
</dbReference>
<comment type="caution">
    <text evidence="7">The sequence shown here is derived from an EMBL/GenBank/DDBJ whole genome shotgun (WGS) entry which is preliminary data.</text>
</comment>
<dbReference type="InterPro" id="IPR058031">
    <property type="entry name" value="AAA_lid_NorR"/>
</dbReference>
<dbReference type="PANTHER" id="PTHR32071:SF21">
    <property type="entry name" value="TRANSCRIPTIONAL REGULATORY PROTEIN FLGR"/>
    <property type="match status" value="1"/>
</dbReference>
<dbReference type="GO" id="GO:0005524">
    <property type="term" value="F:ATP binding"/>
    <property type="evidence" value="ECO:0007669"/>
    <property type="project" value="UniProtKB-KW"/>
</dbReference>
<dbReference type="InterPro" id="IPR009057">
    <property type="entry name" value="Homeodomain-like_sf"/>
</dbReference>
<sequence length="523" mass="58508">MPEKIFANLNPLSFLQTFIGLSLSLPENNKLDTTVDKIERLGLSAACCFETAYRQEFNLTGAINHDKCIEMLIEIKNKIGGNFSRTSSLPKTVHLINTRCPFGDAVKQSPELCKMTSSVLGGIIARNFGYAKVVLKKRIAVGDLNCDIQIFANPSDGVDYDGDEYHWEIDNDGHIKHSLKSENKIAENGWCILDNMEEKRPIPDIIAISQVMKDILKMAKRVANSSTSVLITGETGAGKEIIAKVIHALSQRWKRPFIGINCGAIPENLVESALFGHEKGSFTDAYQIHHGYFERAEGGTLFLDEIDSLSLSTQVKLLRVLQEKEFERVGGKQSISCDVRIISATNANLENLISIDRFRRDIYYRINVISLHIPPLRQRPEDILPLSKHILGNLGIKYDMKPILSSEAINQLYTYNWPGNVRELENILERSLFLSNNGEILEIAIPLGAAKDKSITSDYTNIKLQSIRKQAINAAELPVLEKILTESNGNVSKVAKYLGISTRAIYKKLNTLKINPATFRHKN</sequence>
<dbReference type="PROSITE" id="PS00688">
    <property type="entry name" value="SIGMA54_INTERACT_3"/>
    <property type="match status" value="1"/>
</dbReference>
<keyword evidence="2" id="KW-0067">ATP-binding</keyword>
<dbReference type="SUPFAM" id="SSF52540">
    <property type="entry name" value="P-loop containing nucleoside triphosphate hydrolases"/>
    <property type="match status" value="1"/>
</dbReference>
<gene>
    <name evidence="7" type="ORF">EVG15_05450</name>
</gene>
<dbReference type="GO" id="GO:0006355">
    <property type="term" value="P:regulation of DNA-templated transcription"/>
    <property type="evidence" value="ECO:0007669"/>
    <property type="project" value="InterPro"/>
</dbReference>
<dbReference type="SMART" id="SM00382">
    <property type="entry name" value="AAA"/>
    <property type="match status" value="1"/>
</dbReference>
<dbReference type="InterPro" id="IPR025662">
    <property type="entry name" value="Sigma_54_int_dom_ATP-bd_1"/>
</dbReference>
<dbReference type="PROSITE" id="PS50045">
    <property type="entry name" value="SIGMA54_INTERACT_4"/>
    <property type="match status" value="1"/>
</dbReference>
<reference evidence="7 8" key="1">
    <citation type="journal article" date="2019" name="ISME J.">
        <title>Insights into ecological role of a new deltaproteobacterial order Candidatus Acidulodesulfobacterales by metagenomics and metatranscriptomics.</title>
        <authorList>
            <person name="Tan S."/>
            <person name="Liu J."/>
            <person name="Fang Y."/>
            <person name="Hedlund B.P."/>
            <person name="Lian Z.H."/>
            <person name="Huang L.Y."/>
            <person name="Li J.T."/>
            <person name="Huang L.N."/>
            <person name="Li W.J."/>
            <person name="Jiang H.C."/>
            <person name="Dong H.L."/>
            <person name="Shu W.S."/>
        </authorList>
    </citation>
    <scope>NUCLEOTIDE SEQUENCE [LARGE SCALE GENOMIC DNA]</scope>
    <source>
        <strain evidence="7">AP1</strain>
    </source>
</reference>
<dbReference type="InterPro" id="IPR025944">
    <property type="entry name" value="Sigma_54_int_dom_CS"/>
</dbReference>
<dbReference type="PRINTS" id="PR01590">
    <property type="entry name" value="HTHFIS"/>
</dbReference>
<dbReference type="Pfam" id="PF00158">
    <property type="entry name" value="Sigma54_activat"/>
    <property type="match status" value="1"/>
</dbReference>
<keyword evidence="1" id="KW-0547">Nucleotide-binding</keyword>
<dbReference type="Pfam" id="PF18546">
    <property type="entry name" value="MetOD1"/>
    <property type="match status" value="1"/>
</dbReference>
<organism evidence="7 8">
    <name type="scientific">Candidatus Acididesulfobacter diazotrophicus</name>
    <dbReference type="NCBI Taxonomy" id="2597226"/>
    <lineage>
        <taxon>Bacteria</taxon>
        <taxon>Deltaproteobacteria</taxon>
        <taxon>Candidatus Acidulodesulfobacterales</taxon>
        <taxon>Candidatus Acididesulfobacter</taxon>
    </lineage>
</organism>
<keyword evidence="3" id="KW-0805">Transcription regulation</keyword>
<dbReference type="Pfam" id="PF02954">
    <property type="entry name" value="HTH_8"/>
    <property type="match status" value="1"/>
</dbReference>
<dbReference type="SUPFAM" id="SSF46689">
    <property type="entry name" value="Homeodomain-like"/>
    <property type="match status" value="1"/>
</dbReference>
<evidence type="ECO:0000256" key="3">
    <source>
        <dbReference type="ARBA" id="ARBA00023015"/>
    </source>
</evidence>
<dbReference type="PROSITE" id="PS00676">
    <property type="entry name" value="SIGMA54_INTERACT_2"/>
    <property type="match status" value="1"/>
</dbReference>
<keyword evidence="4" id="KW-0238">DNA-binding</keyword>
<dbReference type="Gene3D" id="1.10.8.60">
    <property type="match status" value="1"/>
</dbReference>
<evidence type="ECO:0000259" key="6">
    <source>
        <dbReference type="PROSITE" id="PS50045"/>
    </source>
</evidence>
<dbReference type="InterPro" id="IPR041359">
    <property type="entry name" value="MetOD1"/>
</dbReference>
<dbReference type="Gene3D" id="3.40.50.300">
    <property type="entry name" value="P-loop containing nucleotide triphosphate hydrolases"/>
    <property type="match status" value="1"/>
</dbReference>
<dbReference type="Proteomes" id="UP000319296">
    <property type="component" value="Unassembled WGS sequence"/>
</dbReference>